<dbReference type="Proteomes" id="UP001151760">
    <property type="component" value="Unassembled WGS sequence"/>
</dbReference>
<sequence length="316" mass="35409">MWIGGVKSLFSKKNDINLLLYKGFLCAVEAMPGKNSAIQKLQQGHRQEEGIDYEEVFAPVARIEAIRLFLAYASFMVFEYIKWMQSLQGGQGTLWVASSSKSMVNVDDIIFGSTKKELCTAFEKLMKDKFQMSSMGELTFFLGLQVTQKEDVIFISQEKYVAEIMKKFNYTDLKSASTPVDLEKPLVKYGEADDVDVHLYKSMIGSLMYLTSSRPDIMDSPFELVAYTDSDYAEATQDRKSTTGGCQFLGNRLISWQCKKQIVVATSTTEAEYVAVASCYGRMERAATTASSLEAEQDSDNINRTQSMATLNEPSP</sequence>
<dbReference type="PANTHER" id="PTHR11439">
    <property type="entry name" value="GAG-POL-RELATED RETROTRANSPOSON"/>
    <property type="match status" value="1"/>
</dbReference>
<dbReference type="PANTHER" id="PTHR11439:SF495">
    <property type="entry name" value="REVERSE TRANSCRIPTASE, RNA-DEPENDENT DNA POLYMERASE-RELATED"/>
    <property type="match status" value="1"/>
</dbReference>
<dbReference type="InterPro" id="IPR013103">
    <property type="entry name" value="RVT_2"/>
</dbReference>
<accession>A0ABQ5I1U5</accession>
<dbReference type="CDD" id="cd09272">
    <property type="entry name" value="RNase_HI_RT_Ty1"/>
    <property type="match status" value="1"/>
</dbReference>
<name>A0ABQ5I1U5_9ASTR</name>
<dbReference type="Pfam" id="PF07727">
    <property type="entry name" value="RVT_2"/>
    <property type="match status" value="1"/>
</dbReference>
<feature type="domain" description="Reverse transcriptase Ty1/copia-type" evidence="2">
    <location>
        <begin position="104"/>
        <end position="180"/>
    </location>
</feature>
<evidence type="ECO:0000256" key="1">
    <source>
        <dbReference type="SAM" id="MobiDB-lite"/>
    </source>
</evidence>
<evidence type="ECO:0000313" key="3">
    <source>
        <dbReference type="EMBL" id="GJT93337.1"/>
    </source>
</evidence>
<keyword evidence="4" id="KW-1185">Reference proteome</keyword>
<evidence type="ECO:0000259" key="2">
    <source>
        <dbReference type="Pfam" id="PF07727"/>
    </source>
</evidence>
<feature type="region of interest" description="Disordered" evidence="1">
    <location>
        <begin position="290"/>
        <end position="316"/>
    </location>
</feature>
<reference evidence="3" key="2">
    <citation type="submission" date="2022-01" db="EMBL/GenBank/DDBJ databases">
        <authorList>
            <person name="Yamashiro T."/>
            <person name="Shiraishi A."/>
            <person name="Satake H."/>
            <person name="Nakayama K."/>
        </authorList>
    </citation>
    <scope>NUCLEOTIDE SEQUENCE</scope>
</reference>
<proteinExistence type="predicted"/>
<organism evidence="3 4">
    <name type="scientific">Tanacetum coccineum</name>
    <dbReference type="NCBI Taxonomy" id="301880"/>
    <lineage>
        <taxon>Eukaryota</taxon>
        <taxon>Viridiplantae</taxon>
        <taxon>Streptophyta</taxon>
        <taxon>Embryophyta</taxon>
        <taxon>Tracheophyta</taxon>
        <taxon>Spermatophyta</taxon>
        <taxon>Magnoliopsida</taxon>
        <taxon>eudicotyledons</taxon>
        <taxon>Gunneridae</taxon>
        <taxon>Pentapetalae</taxon>
        <taxon>asterids</taxon>
        <taxon>campanulids</taxon>
        <taxon>Asterales</taxon>
        <taxon>Asteraceae</taxon>
        <taxon>Asteroideae</taxon>
        <taxon>Anthemideae</taxon>
        <taxon>Anthemidinae</taxon>
        <taxon>Tanacetum</taxon>
    </lineage>
</organism>
<protein>
    <submittedName>
        <fullName evidence="3">Uncharacterized mitochondrial protein-like protein</fullName>
    </submittedName>
</protein>
<evidence type="ECO:0000313" key="4">
    <source>
        <dbReference type="Proteomes" id="UP001151760"/>
    </source>
</evidence>
<reference evidence="3" key="1">
    <citation type="journal article" date="2022" name="Int. J. Mol. Sci.">
        <title>Draft Genome of Tanacetum Coccineum: Genomic Comparison of Closely Related Tanacetum-Family Plants.</title>
        <authorList>
            <person name="Yamashiro T."/>
            <person name="Shiraishi A."/>
            <person name="Nakayama K."/>
            <person name="Satake H."/>
        </authorList>
    </citation>
    <scope>NUCLEOTIDE SEQUENCE</scope>
</reference>
<gene>
    <name evidence="3" type="ORF">Tco_1082182</name>
</gene>
<dbReference type="EMBL" id="BQNB010020193">
    <property type="protein sequence ID" value="GJT93337.1"/>
    <property type="molecule type" value="Genomic_DNA"/>
</dbReference>
<comment type="caution">
    <text evidence="3">The sequence shown here is derived from an EMBL/GenBank/DDBJ whole genome shotgun (WGS) entry which is preliminary data.</text>
</comment>